<dbReference type="PANTHER" id="PTHR43531:SF14">
    <property type="entry name" value="METHYL-ACCEPTING CHEMOTAXIS PROTEIN I-RELATED"/>
    <property type="match status" value="1"/>
</dbReference>
<keyword evidence="4" id="KW-0812">Transmembrane</keyword>
<keyword evidence="1" id="KW-0488">Methylation</keyword>
<accession>A0ABX2EH86</accession>
<keyword evidence="9" id="KW-1185">Reference proteome</keyword>
<keyword evidence="3" id="KW-0807">Transducer</keyword>
<feature type="domain" description="Methyl-accepting transducer" evidence="6">
    <location>
        <begin position="263"/>
        <end position="492"/>
    </location>
</feature>
<dbReference type="SMART" id="SM00283">
    <property type="entry name" value="MA"/>
    <property type="match status" value="1"/>
</dbReference>
<feature type="transmembrane region" description="Helical" evidence="4">
    <location>
        <begin position="182"/>
        <end position="202"/>
    </location>
</feature>
<protein>
    <submittedName>
        <fullName evidence="8">MCP four helix bundle domain-containing protein</fullName>
    </submittedName>
</protein>
<evidence type="ECO:0000259" key="7">
    <source>
        <dbReference type="PROSITE" id="PS50885"/>
    </source>
</evidence>
<dbReference type="InterPro" id="IPR004089">
    <property type="entry name" value="MCPsignal_dom"/>
</dbReference>
<dbReference type="Gene3D" id="1.10.287.950">
    <property type="entry name" value="Methyl-accepting chemotaxis protein"/>
    <property type="match status" value="1"/>
</dbReference>
<dbReference type="PROSITE" id="PS50885">
    <property type="entry name" value="HAMP"/>
    <property type="match status" value="1"/>
</dbReference>
<keyword evidence="5" id="KW-0732">Signal</keyword>
<reference evidence="8 9" key="1">
    <citation type="submission" date="2020-05" db="EMBL/GenBank/DDBJ databases">
        <title>Aquincola sp. isolate from soil.</title>
        <authorList>
            <person name="Han J."/>
            <person name="Kim D.-U."/>
        </authorList>
    </citation>
    <scope>NUCLEOTIDE SEQUENCE [LARGE SCALE GENOMIC DNA]</scope>
    <source>
        <strain evidence="8 9">S2</strain>
    </source>
</reference>
<evidence type="ECO:0000259" key="6">
    <source>
        <dbReference type="PROSITE" id="PS50111"/>
    </source>
</evidence>
<keyword evidence="4" id="KW-1133">Transmembrane helix</keyword>
<dbReference type="SMART" id="SM00304">
    <property type="entry name" value="HAMP"/>
    <property type="match status" value="1"/>
</dbReference>
<comment type="similarity">
    <text evidence="2">Belongs to the methyl-accepting chemotaxis (MCP) protein family.</text>
</comment>
<dbReference type="PROSITE" id="PS50111">
    <property type="entry name" value="CHEMOTAXIS_TRANSDUC_2"/>
    <property type="match status" value="1"/>
</dbReference>
<proteinExistence type="inferred from homology"/>
<dbReference type="InterPro" id="IPR003660">
    <property type="entry name" value="HAMP_dom"/>
</dbReference>
<organism evidence="8 9">
    <name type="scientific">Pseudaquabacterium terrae</name>
    <dbReference type="NCBI Taxonomy" id="2732868"/>
    <lineage>
        <taxon>Bacteria</taxon>
        <taxon>Pseudomonadati</taxon>
        <taxon>Pseudomonadota</taxon>
        <taxon>Betaproteobacteria</taxon>
        <taxon>Burkholderiales</taxon>
        <taxon>Sphaerotilaceae</taxon>
        <taxon>Pseudaquabacterium</taxon>
    </lineage>
</organism>
<name>A0ABX2EH86_9BURK</name>
<dbReference type="Pfam" id="PF00015">
    <property type="entry name" value="MCPsignal"/>
    <property type="match status" value="1"/>
</dbReference>
<dbReference type="PANTHER" id="PTHR43531">
    <property type="entry name" value="PROTEIN ICFG"/>
    <property type="match status" value="1"/>
</dbReference>
<dbReference type="Proteomes" id="UP000737171">
    <property type="component" value="Unassembled WGS sequence"/>
</dbReference>
<dbReference type="InterPro" id="IPR051310">
    <property type="entry name" value="MCP_chemotaxis"/>
</dbReference>
<dbReference type="CDD" id="cd06225">
    <property type="entry name" value="HAMP"/>
    <property type="match status" value="1"/>
</dbReference>
<evidence type="ECO:0000256" key="3">
    <source>
        <dbReference type="PROSITE-ProRule" id="PRU00284"/>
    </source>
</evidence>
<feature type="signal peptide" evidence="5">
    <location>
        <begin position="1"/>
        <end position="22"/>
    </location>
</feature>
<evidence type="ECO:0000256" key="1">
    <source>
        <dbReference type="ARBA" id="ARBA00022481"/>
    </source>
</evidence>
<evidence type="ECO:0000313" key="9">
    <source>
        <dbReference type="Proteomes" id="UP000737171"/>
    </source>
</evidence>
<feature type="chain" id="PRO_5045422027" evidence="5">
    <location>
        <begin position="23"/>
        <end position="509"/>
    </location>
</feature>
<gene>
    <name evidence="8" type="ORF">HLB44_13350</name>
</gene>
<sequence length="509" mass="53209">MSIKARLGLLVAALLALLVASAALTVVRVEQSSHTLSQLYHERLIPLKQLKVVADGYAVGIVDAAHKVRDGGMSADAGLKAIAEARSQIDAQWKAFTETQRNAQERTLIDKGRPLLSAADATVKRLVALVKGGDTEGLRSFAAKDMYPVIDPIAGVVEALMQVQLEAAAAEYQRSQEMARAALWRTLVIAGVVVLAAGLWSWRLVRSIVRPLAAAVRVAESVATGDLRQHIDGNARDETGQLLAALKRMNDSLVGIVGQVRAGTDSIATASSQIATGNADLSQRTEEQASNLQQTASSMEELTATVRQNAETARTASQIAAQAADAAAQGGAVVGKVVSTMEAIDASSRKIADIIGVIDGIAFQTNILALNAAVEAARAGEQGRGFAVVAGEVRALAQRSAQAAREIKTLIGESATKVESGTTLVDEAGRTMGEIVAQVKRVNDLIDEISHASAEQSQGIGQVGDAVAQLDRVTQQNAALVEESAAAAESLKVQAAQVAQAMQVFRIAA</sequence>
<dbReference type="Pfam" id="PF00672">
    <property type="entry name" value="HAMP"/>
    <property type="match status" value="1"/>
</dbReference>
<dbReference type="InterPro" id="IPR024478">
    <property type="entry name" value="HlyB_4HB_MCP"/>
</dbReference>
<evidence type="ECO:0000313" key="8">
    <source>
        <dbReference type="EMBL" id="NRF67973.1"/>
    </source>
</evidence>
<dbReference type="SUPFAM" id="SSF58104">
    <property type="entry name" value="Methyl-accepting chemotaxis protein (MCP) signaling domain"/>
    <property type="match status" value="1"/>
</dbReference>
<dbReference type="CDD" id="cd11386">
    <property type="entry name" value="MCP_signal"/>
    <property type="match status" value="1"/>
</dbReference>
<comment type="caution">
    <text evidence="8">The sequence shown here is derived from an EMBL/GenBank/DDBJ whole genome shotgun (WGS) entry which is preliminary data.</text>
</comment>
<feature type="domain" description="HAMP" evidence="7">
    <location>
        <begin position="206"/>
        <end position="258"/>
    </location>
</feature>
<dbReference type="InterPro" id="IPR004090">
    <property type="entry name" value="Chemotax_Me-accpt_rcpt"/>
</dbReference>
<evidence type="ECO:0000256" key="4">
    <source>
        <dbReference type="SAM" id="Phobius"/>
    </source>
</evidence>
<evidence type="ECO:0000256" key="2">
    <source>
        <dbReference type="ARBA" id="ARBA00029447"/>
    </source>
</evidence>
<evidence type="ECO:0000256" key="5">
    <source>
        <dbReference type="SAM" id="SignalP"/>
    </source>
</evidence>
<keyword evidence="4" id="KW-0472">Membrane</keyword>
<dbReference type="EMBL" id="JABRWJ010000004">
    <property type="protein sequence ID" value="NRF67973.1"/>
    <property type="molecule type" value="Genomic_DNA"/>
</dbReference>
<dbReference type="Pfam" id="PF12729">
    <property type="entry name" value="4HB_MCP_1"/>
    <property type="match status" value="1"/>
</dbReference>
<dbReference type="PRINTS" id="PR00260">
    <property type="entry name" value="CHEMTRNSDUCR"/>
</dbReference>